<evidence type="ECO:0000313" key="2">
    <source>
        <dbReference type="EMBL" id="CAD7204849.1"/>
    </source>
</evidence>
<reference evidence="2" key="1">
    <citation type="submission" date="2020-11" db="EMBL/GenBank/DDBJ databases">
        <authorList>
            <person name="Tran Van P."/>
        </authorList>
    </citation>
    <scope>NUCLEOTIDE SEQUENCE</scope>
</reference>
<dbReference type="Gene3D" id="2.40.50.90">
    <property type="match status" value="1"/>
</dbReference>
<proteinExistence type="predicted"/>
<protein>
    <submittedName>
        <fullName evidence="2">Uncharacterized protein</fullName>
    </submittedName>
</protein>
<feature type="compositionally biased region" description="Basic and acidic residues" evidence="1">
    <location>
        <begin position="124"/>
        <end position="137"/>
    </location>
</feature>
<feature type="region of interest" description="Disordered" evidence="1">
    <location>
        <begin position="124"/>
        <end position="154"/>
    </location>
</feature>
<name>A0A7R8VUB9_TIMDO</name>
<accession>A0A7R8VUB9</accession>
<dbReference type="AlphaFoldDB" id="A0A7R8VUB9"/>
<dbReference type="EMBL" id="OA573310">
    <property type="protein sequence ID" value="CAD7204849.1"/>
    <property type="molecule type" value="Genomic_DNA"/>
</dbReference>
<feature type="compositionally biased region" description="Polar residues" evidence="1">
    <location>
        <begin position="138"/>
        <end position="154"/>
    </location>
</feature>
<dbReference type="InterPro" id="IPR035437">
    <property type="entry name" value="SNase_OB-fold_sf"/>
</dbReference>
<evidence type="ECO:0000256" key="1">
    <source>
        <dbReference type="SAM" id="MobiDB-lite"/>
    </source>
</evidence>
<organism evidence="2">
    <name type="scientific">Timema douglasi</name>
    <name type="common">Walking stick</name>
    <dbReference type="NCBI Taxonomy" id="61478"/>
    <lineage>
        <taxon>Eukaryota</taxon>
        <taxon>Metazoa</taxon>
        <taxon>Ecdysozoa</taxon>
        <taxon>Arthropoda</taxon>
        <taxon>Hexapoda</taxon>
        <taxon>Insecta</taxon>
        <taxon>Pterygota</taxon>
        <taxon>Neoptera</taxon>
        <taxon>Polyneoptera</taxon>
        <taxon>Phasmatodea</taxon>
        <taxon>Timematodea</taxon>
        <taxon>Timematoidea</taxon>
        <taxon>Timematidae</taxon>
        <taxon>Timema</taxon>
    </lineage>
</organism>
<sequence length="154" mass="17356">MQSCGDEWTDEAIDMFEELARVAKWEVMMARVNCYKERSSKRAKRAGSPVPCVELYDTGNKQHAECEAPSFNTKIFDGATVIHVLPIVETSTLKEYSDVMDLNIAEELVKRGFAVWEEAKDQILTSPHKDPSTHSSRDTSSLELNGQSKTRVTE</sequence>
<gene>
    <name evidence="2" type="ORF">TDIB3V08_LOCUS11005</name>
</gene>